<accession>A0A164R201</accession>
<feature type="non-terminal residue" evidence="2">
    <location>
        <position position="1"/>
    </location>
</feature>
<name>A0A164R201_9CRUS</name>
<keyword evidence="1" id="KW-0812">Transmembrane</keyword>
<dbReference type="EMBL" id="LRGB01002257">
    <property type="protein sequence ID" value="KZS08267.1"/>
    <property type="molecule type" value="Genomic_DNA"/>
</dbReference>
<evidence type="ECO:0000256" key="1">
    <source>
        <dbReference type="SAM" id="Phobius"/>
    </source>
</evidence>
<dbReference type="Proteomes" id="UP000076858">
    <property type="component" value="Unassembled WGS sequence"/>
</dbReference>
<reference evidence="2 3" key="1">
    <citation type="submission" date="2016-03" db="EMBL/GenBank/DDBJ databases">
        <title>EvidentialGene: Evidence-directed Construction of Genes on Genomes.</title>
        <authorList>
            <person name="Gilbert D.G."/>
            <person name="Choi J.-H."/>
            <person name="Mockaitis K."/>
            <person name="Colbourne J."/>
            <person name="Pfrender M."/>
        </authorList>
    </citation>
    <scope>NUCLEOTIDE SEQUENCE [LARGE SCALE GENOMIC DNA]</scope>
    <source>
        <strain evidence="2 3">Xinb3</strain>
        <tissue evidence="2">Complete organism</tissue>
    </source>
</reference>
<proteinExistence type="predicted"/>
<keyword evidence="3" id="KW-1185">Reference proteome</keyword>
<gene>
    <name evidence="2" type="ORF">APZ42_027809</name>
</gene>
<keyword evidence="1" id="KW-0472">Membrane</keyword>
<organism evidence="2 3">
    <name type="scientific">Daphnia magna</name>
    <dbReference type="NCBI Taxonomy" id="35525"/>
    <lineage>
        <taxon>Eukaryota</taxon>
        <taxon>Metazoa</taxon>
        <taxon>Ecdysozoa</taxon>
        <taxon>Arthropoda</taxon>
        <taxon>Crustacea</taxon>
        <taxon>Branchiopoda</taxon>
        <taxon>Diplostraca</taxon>
        <taxon>Cladocera</taxon>
        <taxon>Anomopoda</taxon>
        <taxon>Daphniidae</taxon>
        <taxon>Daphnia</taxon>
    </lineage>
</organism>
<protein>
    <submittedName>
        <fullName evidence="2">Uncharacterized protein</fullName>
    </submittedName>
</protein>
<comment type="caution">
    <text evidence="2">The sequence shown here is derived from an EMBL/GenBank/DDBJ whole genome shotgun (WGS) entry which is preliminary data.</text>
</comment>
<sequence>AWKCVRFSPVFCFSKSSFPVLAEAKCDSITWLLKTMSPHLFIVSVFIIASMKRERGHRYNASGQRYIVRLYEMNRKKTKNQEKLAF</sequence>
<evidence type="ECO:0000313" key="3">
    <source>
        <dbReference type="Proteomes" id="UP000076858"/>
    </source>
</evidence>
<keyword evidence="1" id="KW-1133">Transmembrane helix</keyword>
<dbReference type="AlphaFoldDB" id="A0A164R201"/>
<feature type="transmembrane region" description="Helical" evidence="1">
    <location>
        <begin position="29"/>
        <end position="49"/>
    </location>
</feature>
<evidence type="ECO:0000313" key="2">
    <source>
        <dbReference type="EMBL" id="KZS08267.1"/>
    </source>
</evidence>